<feature type="domain" description="Plastocyanin-like" evidence="4">
    <location>
        <begin position="164"/>
        <end position="337"/>
    </location>
</feature>
<dbReference type="InterPro" id="IPR011707">
    <property type="entry name" value="Cu-oxidase-like_N"/>
</dbReference>
<dbReference type="InterPro" id="IPR045087">
    <property type="entry name" value="Cu-oxidase_fam"/>
</dbReference>
<feature type="chain" id="PRO_5015161506" evidence="3">
    <location>
        <begin position="35"/>
        <end position="498"/>
    </location>
</feature>
<keyword evidence="2" id="KW-0560">Oxidoreductase</keyword>
<evidence type="ECO:0000256" key="1">
    <source>
        <dbReference type="ARBA" id="ARBA00022723"/>
    </source>
</evidence>
<dbReference type="Gene3D" id="2.60.40.420">
    <property type="entry name" value="Cupredoxins - blue copper proteins"/>
    <property type="match status" value="3"/>
</dbReference>
<dbReference type="PROSITE" id="PS51318">
    <property type="entry name" value="TAT"/>
    <property type="match status" value="1"/>
</dbReference>
<sequence length="498" mass="53160">MKHLSRRQFLATSAATGALAAAPALLLPARPAAASSYATITAGTRVIEVNGRAATVFGLTQPNGGHGLVMNAGERLRVRLDNRTGEDTLIHWHGLTPPSRQDGVAGISQDPIPAGGSYDYDFAVGIPGTNWMHSHLRLQEQRLLAAPLIVRDPAEAGEDVQEVVVLFHDFTFRDPEEILAELRQGGHGAAPTVGLSSGGHGGHGAPAEAATVHGAHGMQGAQAQPAPTAVAAHLQDVKYDALLANDRTLADPEVFRVDQGGRVRLRLINGAASTNMWIDLDSLRGRLIAVDGMPVRPVEESRFEFAVAQRLDILIDIPRENAAWPIFATKEGGRDRTGVVLATSGAKISALAAAADADFPAVGVDLERRLQAANPLQDRPADRQHTMMLGEATGYVWTLDGKVHGDDSPLPVSEGERFELTFMNHSTMSHPMHLHGHHFQVVAVNGSRIVGSLRDTVLVPATGTVAVAFDARNPGNWALHCHHLYHMAGGMMTSVRYT</sequence>
<dbReference type="Pfam" id="PF00394">
    <property type="entry name" value="Cu-oxidase"/>
    <property type="match status" value="1"/>
</dbReference>
<evidence type="ECO:0000256" key="3">
    <source>
        <dbReference type="SAM" id="SignalP"/>
    </source>
</evidence>
<keyword evidence="3" id="KW-0732">Signal</keyword>
<evidence type="ECO:0000259" key="4">
    <source>
        <dbReference type="Pfam" id="PF00394"/>
    </source>
</evidence>
<dbReference type="SUPFAM" id="SSF49503">
    <property type="entry name" value="Cupredoxins"/>
    <property type="match status" value="3"/>
</dbReference>
<dbReference type="CDD" id="cd13896">
    <property type="entry name" value="CuRO_3_CopA"/>
    <property type="match status" value="1"/>
</dbReference>
<dbReference type="PROSITE" id="PS00080">
    <property type="entry name" value="MULTICOPPER_OXIDASE2"/>
    <property type="match status" value="1"/>
</dbReference>
<dbReference type="AlphaFoldDB" id="A0A2P9ARC2"/>
<organism evidence="7 8">
    <name type="scientific">Mesorhizobium delmotii</name>
    <dbReference type="NCBI Taxonomy" id="1631247"/>
    <lineage>
        <taxon>Bacteria</taxon>
        <taxon>Pseudomonadati</taxon>
        <taxon>Pseudomonadota</taxon>
        <taxon>Alphaproteobacteria</taxon>
        <taxon>Hyphomicrobiales</taxon>
        <taxon>Phyllobacteriaceae</taxon>
        <taxon>Mesorhizobium</taxon>
    </lineage>
</organism>
<dbReference type="InterPro" id="IPR034279">
    <property type="entry name" value="CuRO_3_CopA"/>
</dbReference>
<gene>
    <name evidence="7" type="ORF">BQ8482_360113</name>
</gene>
<dbReference type="GO" id="GO:0016491">
    <property type="term" value="F:oxidoreductase activity"/>
    <property type="evidence" value="ECO:0007669"/>
    <property type="project" value="UniProtKB-KW"/>
</dbReference>
<evidence type="ECO:0000259" key="5">
    <source>
        <dbReference type="Pfam" id="PF07731"/>
    </source>
</evidence>
<dbReference type="InterPro" id="IPR011706">
    <property type="entry name" value="Cu-oxidase_C"/>
</dbReference>
<dbReference type="Pfam" id="PF07732">
    <property type="entry name" value="Cu-oxidase_3"/>
    <property type="match status" value="1"/>
</dbReference>
<keyword evidence="1" id="KW-0479">Metal-binding</keyword>
<keyword evidence="8" id="KW-1185">Reference proteome</keyword>
<dbReference type="EMBL" id="FUIG01000044">
    <property type="protein sequence ID" value="SJM33712.1"/>
    <property type="molecule type" value="Genomic_DNA"/>
</dbReference>
<dbReference type="Pfam" id="PF10518">
    <property type="entry name" value="TAT_signal"/>
    <property type="match status" value="1"/>
</dbReference>
<dbReference type="InterPro" id="IPR006311">
    <property type="entry name" value="TAT_signal"/>
</dbReference>
<reference evidence="8" key="1">
    <citation type="submission" date="2016-12" db="EMBL/GenBank/DDBJ databases">
        <authorList>
            <person name="Brunel B."/>
        </authorList>
    </citation>
    <scope>NUCLEOTIDE SEQUENCE [LARGE SCALE GENOMIC DNA]</scope>
</reference>
<dbReference type="InterPro" id="IPR008972">
    <property type="entry name" value="Cupredoxin"/>
</dbReference>
<dbReference type="Pfam" id="PF07731">
    <property type="entry name" value="Cu-oxidase_2"/>
    <property type="match status" value="1"/>
</dbReference>
<dbReference type="NCBIfam" id="TIGR01409">
    <property type="entry name" value="TAT_signal_seq"/>
    <property type="match status" value="1"/>
</dbReference>
<evidence type="ECO:0000313" key="8">
    <source>
        <dbReference type="Proteomes" id="UP000245698"/>
    </source>
</evidence>
<evidence type="ECO:0000259" key="6">
    <source>
        <dbReference type="Pfam" id="PF07732"/>
    </source>
</evidence>
<proteinExistence type="predicted"/>
<protein>
    <submittedName>
        <fullName evidence="7">Potential multicopper oxidase</fullName>
    </submittedName>
</protein>
<evidence type="ECO:0000313" key="7">
    <source>
        <dbReference type="EMBL" id="SJM33712.1"/>
    </source>
</evidence>
<dbReference type="InterPro" id="IPR001117">
    <property type="entry name" value="Cu-oxidase_2nd"/>
</dbReference>
<name>A0A2P9ARC2_9HYPH</name>
<evidence type="ECO:0000256" key="2">
    <source>
        <dbReference type="ARBA" id="ARBA00023002"/>
    </source>
</evidence>
<dbReference type="InterPro" id="IPR019546">
    <property type="entry name" value="TAT_signal_bac_arc"/>
</dbReference>
<dbReference type="InterPro" id="IPR002355">
    <property type="entry name" value="Cu_oxidase_Cu_BS"/>
</dbReference>
<feature type="domain" description="Plastocyanin-like" evidence="6">
    <location>
        <begin position="64"/>
        <end position="154"/>
    </location>
</feature>
<feature type="domain" description="Plastocyanin-like" evidence="5">
    <location>
        <begin position="387"/>
        <end position="496"/>
    </location>
</feature>
<dbReference type="Proteomes" id="UP000245698">
    <property type="component" value="Unassembled WGS sequence"/>
</dbReference>
<dbReference type="GO" id="GO:0005507">
    <property type="term" value="F:copper ion binding"/>
    <property type="evidence" value="ECO:0007669"/>
    <property type="project" value="InterPro"/>
</dbReference>
<dbReference type="CDD" id="cd13865">
    <property type="entry name" value="CuRO_1_LCC_like_3"/>
    <property type="match status" value="1"/>
</dbReference>
<dbReference type="RefSeq" id="WP_123150449.1">
    <property type="nucleotide sequence ID" value="NZ_FUIG01000044.1"/>
</dbReference>
<dbReference type="PANTHER" id="PTHR11709">
    <property type="entry name" value="MULTI-COPPER OXIDASE"/>
    <property type="match status" value="1"/>
</dbReference>
<feature type="signal peptide" evidence="3">
    <location>
        <begin position="1"/>
        <end position="34"/>
    </location>
</feature>
<accession>A0A2P9ARC2</accession>